<comment type="similarity">
    <text evidence="1">Belongs to the ABC transporter superfamily.</text>
</comment>
<name>A0ABY5NHP5_9MICO</name>
<organism evidence="4 5">
    <name type="scientific">Microbacterium elymi</name>
    <dbReference type="NCBI Taxonomy" id="2909587"/>
    <lineage>
        <taxon>Bacteria</taxon>
        <taxon>Bacillati</taxon>
        <taxon>Actinomycetota</taxon>
        <taxon>Actinomycetes</taxon>
        <taxon>Micrococcales</taxon>
        <taxon>Microbacteriaceae</taxon>
        <taxon>Microbacterium</taxon>
    </lineage>
</organism>
<dbReference type="InterPro" id="IPR027417">
    <property type="entry name" value="P-loop_NTPase"/>
</dbReference>
<dbReference type="EMBL" id="CP091139">
    <property type="protein sequence ID" value="UUT34682.1"/>
    <property type="molecule type" value="Genomic_DNA"/>
</dbReference>
<evidence type="ECO:0000256" key="2">
    <source>
        <dbReference type="ARBA" id="ARBA00022448"/>
    </source>
</evidence>
<gene>
    <name evidence="4" type="ORF">L2X98_29830</name>
</gene>
<dbReference type="Proteomes" id="UP001054811">
    <property type="component" value="Chromosome"/>
</dbReference>
<protein>
    <recommendedName>
        <fullName evidence="6">ABC transporter ATP-binding protein</fullName>
    </recommendedName>
</protein>
<dbReference type="SUPFAM" id="SSF52540">
    <property type="entry name" value="P-loop containing nucleoside triphosphate hydrolases"/>
    <property type="match status" value="1"/>
</dbReference>
<dbReference type="PANTHER" id="PTHR43820">
    <property type="entry name" value="HIGH-AFFINITY BRANCHED-CHAIN AMINO ACID TRANSPORT ATP-BINDING PROTEIN LIVF"/>
    <property type="match status" value="1"/>
</dbReference>
<dbReference type="InterPro" id="IPR052156">
    <property type="entry name" value="BCAA_Transport_ATP-bd_LivF"/>
</dbReference>
<evidence type="ECO:0000256" key="3">
    <source>
        <dbReference type="ARBA" id="ARBA00022970"/>
    </source>
</evidence>
<accession>A0ABY5NHP5</accession>
<keyword evidence="3" id="KW-0029">Amino-acid transport</keyword>
<evidence type="ECO:0000313" key="4">
    <source>
        <dbReference type="EMBL" id="UUT34682.1"/>
    </source>
</evidence>
<proteinExistence type="inferred from homology"/>
<evidence type="ECO:0008006" key="6">
    <source>
        <dbReference type="Google" id="ProtNLM"/>
    </source>
</evidence>
<dbReference type="PANTHER" id="PTHR43820:SF4">
    <property type="entry name" value="HIGH-AFFINITY BRANCHED-CHAIN AMINO ACID TRANSPORT ATP-BINDING PROTEIN LIVF"/>
    <property type="match status" value="1"/>
</dbReference>
<reference evidence="4" key="1">
    <citation type="submission" date="2022-01" db="EMBL/GenBank/DDBJ databases">
        <title>Microbacterium eymi and Microbacterium rhizovicinus sp. nov., isolated from the rhizospheric soil of Elymus tsukushiensis, a plant native to the Dokdo Islands, Republic of Korea.</title>
        <authorList>
            <person name="Hwang Y.J."/>
        </authorList>
    </citation>
    <scope>NUCLEOTIDE SEQUENCE</scope>
    <source>
        <strain evidence="4">KUDC0405</strain>
    </source>
</reference>
<keyword evidence="5" id="KW-1185">Reference proteome</keyword>
<keyword evidence="2" id="KW-0813">Transport</keyword>
<dbReference type="RefSeq" id="WP_259611208.1">
    <property type="nucleotide sequence ID" value="NZ_CP091139.2"/>
</dbReference>
<evidence type="ECO:0000313" key="5">
    <source>
        <dbReference type="Proteomes" id="UP001054811"/>
    </source>
</evidence>
<evidence type="ECO:0000256" key="1">
    <source>
        <dbReference type="ARBA" id="ARBA00005417"/>
    </source>
</evidence>
<dbReference type="Gene3D" id="3.40.50.300">
    <property type="entry name" value="P-loop containing nucleotide triphosphate hydrolases"/>
    <property type="match status" value="1"/>
</dbReference>
<sequence length="83" mass="8852">MLLIDELSLGLAPVIVGQLMDVVTELSRTGMTIVVVEQSLNVALHLAPRAVFMEKGEVRFEGASAELLARDDLARAVFLGGTS</sequence>